<dbReference type="PRINTS" id="PR00463">
    <property type="entry name" value="EP450I"/>
</dbReference>
<feature type="transmembrane region" description="Helical" evidence="8">
    <location>
        <begin position="12"/>
        <end position="32"/>
    </location>
</feature>
<dbReference type="PANTHER" id="PTHR24305">
    <property type="entry name" value="CYTOCHROME P450"/>
    <property type="match status" value="1"/>
</dbReference>
<dbReference type="PANTHER" id="PTHR24305:SF210">
    <property type="entry name" value="CYTOCHROME P450 MONOOXYGENASE ASQL-RELATED"/>
    <property type="match status" value="1"/>
</dbReference>
<dbReference type="PRINTS" id="PR00385">
    <property type="entry name" value="P450"/>
</dbReference>
<dbReference type="InterPro" id="IPR036396">
    <property type="entry name" value="Cyt_P450_sf"/>
</dbReference>
<name>A0A2J6RHG7_HYAVF</name>
<evidence type="ECO:0000256" key="7">
    <source>
        <dbReference type="RuleBase" id="RU000461"/>
    </source>
</evidence>
<dbReference type="Gene3D" id="1.10.630.10">
    <property type="entry name" value="Cytochrome P450"/>
    <property type="match status" value="1"/>
</dbReference>
<dbReference type="InterPro" id="IPR050121">
    <property type="entry name" value="Cytochrome_P450_monoxygenase"/>
</dbReference>
<accession>A0A2J6RHG7</accession>
<dbReference type="GO" id="GO:0004497">
    <property type="term" value="F:monooxygenase activity"/>
    <property type="evidence" value="ECO:0007669"/>
    <property type="project" value="UniProtKB-KW"/>
</dbReference>
<dbReference type="GO" id="GO:0016705">
    <property type="term" value="F:oxidoreductase activity, acting on paired donors, with incorporation or reduction of molecular oxygen"/>
    <property type="evidence" value="ECO:0007669"/>
    <property type="project" value="InterPro"/>
</dbReference>
<comment type="similarity">
    <text evidence="2 7">Belongs to the cytochrome P450 family.</text>
</comment>
<dbReference type="GO" id="GO:0020037">
    <property type="term" value="F:heme binding"/>
    <property type="evidence" value="ECO:0007669"/>
    <property type="project" value="InterPro"/>
</dbReference>
<dbReference type="Pfam" id="PF00067">
    <property type="entry name" value="p450"/>
    <property type="match status" value="1"/>
</dbReference>
<dbReference type="STRING" id="1149755.A0A2J6RHG7"/>
<keyword evidence="4 6" id="KW-0479">Metal-binding</keyword>
<dbReference type="InterPro" id="IPR001128">
    <property type="entry name" value="Cyt_P450"/>
</dbReference>
<dbReference type="EMBL" id="KZ613948">
    <property type="protein sequence ID" value="PMD37929.1"/>
    <property type="molecule type" value="Genomic_DNA"/>
</dbReference>
<keyword evidence="10" id="KW-1185">Reference proteome</keyword>
<dbReference type="CDD" id="cd11058">
    <property type="entry name" value="CYP60B-like"/>
    <property type="match status" value="1"/>
</dbReference>
<sequence>MAPLLQYPIKTLEILSGILAFCVLYLIGRIIYNLYFHTLSRFPGPKSWAASRLPYIRHIQAGTLAREIRVLHCKYGDVVRVAPDELSFATPEALQDIYTKTASHPAFPKGAFWNGTIKGQPFMVLNALDPSDHARMRKDVASAFTEKAVRAQEGLIEQYATKLVSCLEQVVSKSEEGAVLDITRWINFAAFDCIGDLAFGESFKCLESNEFHPWAIEILATFKAVACAASLRYYPYLDWLLRLAIPNRVWETQKYHFQLAVDKVQRRLRCEKERQRPDVIGMLKLDEDGREGLTIRELHAHAPLIIIAGSQTIVTVLSGIVNFLIKNPEKLAILTKEVRNIRNQSEITQAALKDLEYLNAVIKEGLRNCMPAAGGLNRLTPPAGGIVSGHQLPGNIHVNVQPLSIHLSPIYFHDPTAFIPERWLSATIEDPASPYHSDRRNAVLPFSTGPRSCPGKALAWAEIRLLLARLVWNFDFEEVDSVKGRLRWEEQNVYIAVERKPFEVRLKARSFGVEETLSEQLYI</sequence>
<feature type="binding site" description="axial binding residue" evidence="6">
    <location>
        <position position="453"/>
    </location>
    <ligand>
        <name>heme</name>
        <dbReference type="ChEBI" id="CHEBI:30413"/>
    </ligand>
    <ligandPart>
        <name>Fe</name>
        <dbReference type="ChEBI" id="CHEBI:18248"/>
    </ligandPart>
</feature>
<organism evidence="9 10">
    <name type="scientific">Hyaloscypha variabilis (strain UAMH 11265 / GT02V1 / F)</name>
    <name type="common">Meliniomyces variabilis</name>
    <dbReference type="NCBI Taxonomy" id="1149755"/>
    <lineage>
        <taxon>Eukaryota</taxon>
        <taxon>Fungi</taxon>
        <taxon>Dikarya</taxon>
        <taxon>Ascomycota</taxon>
        <taxon>Pezizomycotina</taxon>
        <taxon>Leotiomycetes</taxon>
        <taxon>Helotiales</taxon>
        <taxon>Hyaloscyphaceae</taxon>
        <taxon>Hyaloscypha</taxon>
        <taxon>Hyaloscypha variabilis</taxon>
    </lineage>
</organism>
<protein>
    <submittedName>
        <fullName evidence="9">Cytochrome P450</fullName>
    </submittedName>
</protein>
<dbReference type="InterPro" id="IPR002401">
    <property type="entry name" value="Cyt_P450_E_grp-I"/>
</dbReference>
<evidence type="ECO:0000256" key="2">
    <source>
        <dbReference type="ARBA" id="ARBA00010617"/>
    </source>
</evidence>
<dbReference type="PROSITE" id="PS00086">
    <property type="entry name" value="CYTOCHROME_P450"/>
    <property type="match status" value="1"/>
</dbReference>
<keyword evidence="8" id="KW-0472">Membrane</keyword>
<comment type="cofactor">
    <cofactor evidence="1 6">
        <name>heme</name>
        <dbReference type="ChEBI" id="CHEBI:30413"/>
    </cofactor>
</comment>
<gene>
    <name evidence="9" type="ORF">L207DRAFT_555421</name>
</gene>
<dbReference type="AlphaFoldDB" id="A0A2J6RHG7"/>
<evidence type="ECO:0000256" key="5">
    <source>
        <dbReference type="ARBA" id="ARBA00023004"/>
    </source>
</evidence>
<dbReference type="Proteomes" id="UP000235786">
    <property type="component" value="Unassembled WGS sequence"/>
</dbReference>
<keyword evidence="8" id="KW-0812">Transmembrane</keyword>
<dbReference type="InterPro" id="IPR017972">
    <property type="entry name" value="Cyt_P450_CS"/>
</dbReference>
<keyword evidence="8" id="KW-1133">Transmembrane helix</keyword>
<proteinExistence type="inferred from homology"/>
<evidence type="ECO:0000313" key="9">
    <source>
        <dbReference type="EMBL" id="PMD37929.1"/>
    </source>
</evidence>
<evidence type="ECO:0000256" key="6">
    <source>
        <dbReference type="PIRSR" id="PIRSR602401-1"/>
    </source>
</evidence>
<dbReference type="SUPFAM" id="SSF48264">
    <property type="entry name" value="Cytochrome P450"/>
    <property type="match status" value="1"/>
</dbReference>
<evidence type="ECO:0000256" key="4">
    <source>
        <dbReference type="ARBA" id="ARBA00022723"/>
    </source>
</evidence>
<keyword evidence="3 6" id="KW-0349">Heme</keyword>
<evidence type="ECO:0000313" key="10">
    <source>
        <dbReference type="Proteomes" id="UP000235786"/>
    </source>
</evidence>
<reference evidence="9 10" key="1">
    <citation type="submission" date="2016-04" db="EMBL/GenBank/DDBJ databases">
        <title>A degradative enzymes factory behind the ericoid mycorrhizal symbiosis.</title>
        <authorList>
            <consortium name="DOE Joint Genome Institute"/>
            <person name="Martino E."/>
            <person name="Morin E."/>
            <person name="Grelet G."/>
            <person name="Kuo A."/>
            <person name="Kohler A."/>
            <person name="Daghino S."/>
            <person name="Barry K."/>
            <person name="Choi C."/>
            <person name="Cichocki N."/>
            <person name="Clum A."/>
            <person name="Copeland A."/>
            <person name="Hainaut M."/>
            <person name="Haridas S."/>
            <person name="Labutti K."/>
            <person name="Lindquist E."/>
            <person name="Lipzen A."/>
            <person name="Khouja H.-R."/>
            <person name="Murat C."/>
            <person name="Ohm R."/>
            <person name="Olson A."/>
            <person name="Spatafora J."/>
            <person name="Veneault-Fourrey C."/>
            <person name="Henrissat B."/>
            <person name="Grigoriev I."/>
            <person name="Martin F."/>
            <person name="Perotto S."/>
        </authorList>
    </citation>
    <scope>NUCLEOTIDE SEQUENCE [LARGE SCALE GENOMIC DNA]</scope>
    <source>
        <strain evidence="9 10">F</strain>
    </source>
</reference>
<dbReference type="OrthoDB" id="1470350at2759"/>
<keyword evidence="7" id="KW-0503">Monooxygenase</keyword>
<evidence type="ECO:0000256" key="3">
    <source>
        <dbReference type="ARBA" id="ARBA00022617"/>
    </source>
</evidence>
<evidence type="ECO:0000256" key="1">
    <source>
        <dbReference type="ARBA" id="ARBA00001971"/>
    </source>
</evidence>
<evidence type="ECO:0000256" key="8">
    <source>
        <dbReference type="SAM" id="Phobius"/>
    </source>
</evidence>
<keyword evidence="7" id="KW-0560">Oxidoreductase</keyword>
<keyword evidence="5 6" id="KW-0408">Iron</keyword>
<dbReference type="GO" id="GO:0005506">
    <property type="term" value="F:iron ion binding"/>
    <property type="evidence" value="ECO:0007669"/>
    <property type="project" value="InterPro"/>
</dbReference>